<dbReference type="EMBL" id="KN831769">
    <property type="protein sequence ID" value="KIM48295.1"/>
    <property type="molecule type" value="Genomic_DNA"/>
</dbReference>
<reference evidence="8" key="2">
    <citation type="submission" date="2015-01" db="EMBL/GenBank/DDBJ databases">
        <title>Evolutionary Origins and Diversification of the Mycorrhizal Mutualists.</title>
        <authorList>
            <consortium name="DOE Joint Genome Institute"/>
            <consortium name="Mycorrhizal Genomics Consortium"/>
            <person name="Kohler A."/>
            <person name="Kuo A."/>
            <person name="Nagy L.G."/>
            <person name="Floudas D."/>
            <person name="Copeland A."/>
            <person name="Barry K.W."/>
            <person name="Cichocki N."/>
            <person name="Veneault-Fourrey C."/>
            <person name="LaButti K."/>
            <person name="Lindquist E.A."/>
            <person name="Lipzen A."/>
            <person name="Lundell T."/>
            <person name="Morin E."/>
            <person name="Murat C."/>
            <person name="Riley R."/>
            <person name="Ohm R."/>
            <person name="Sun H."/>
            <person name="Tunlid A."/>
            <person name="Henrissat B."/>
            <person name="Grigoriev I.V."/>
            <person name="Hibbett D.S."/>
            <person name="Martin F."/>
        </authorList>
    </citation>
    <scope>NUCLEOTIDE SEQUENCE [LARGE SCALE GENOMIC DNA]</scope>
    <source>
        <strain evidence="8">h7</strain>
    </source>
</reference>
<feature type="repeat" description="ANK" evidence="4">
    <location>
        <begin position="177"/>
        <end position="209"/>
    </location>
</feature>
<dbReference type="InterPro" id="IPR014352">
    <property type="entry name" value="FERM/acyl-CoA-bd_prot_sf"/>
</dbReference>
<name>A0A0C3CHT0_HEBCY</name>
<accession>A0A0C3CHT0</accession>
<feature type="domain" description="ACB" evidence="6">
    <location>
        <begin position="6"/>
        <end position="96"/>
    </location>
</feature>
<dbReference type="GO" id="GO:0000062">
    <property type="term" value="F:fatty-acyl-CoA binding"/>
    <property type="evidence" value="ECO:0007669"/>
    <property type="project" value="InterPro"/>
</dbReference>
<sequence length="234" mass="25659">MTNTQPSSNFQNAAAYLSSSSSLARVSNTIKLELYGLFKFVTVSRIPSTSRPSIFDMTGRAKWDAWATVGKKYERPEEAERRYLEIARTLGWTEQEKGPDKREPETPSAEEDIWDKDEVSRGSSGGSGLAVSVSSMAPPPKVIDNSIHGTALSNDITGLKEILEAHPETDLNVLDEFGYAPIHLACDRGNVEIVKLLLQQGADKTIKDPDNFSPLELSKEAGHIEIVNLLVSTP</sequence>
<dbReference type="AlphaFoldDB" id="A0A0C3CHT0"/>
<dbReference type="HOGENOM" id="CLU_050309_3_0_1"/>
<dbReference type="PANTHER" id="PTHR24119">
    <property type="entry name" value="ACYL-COA-BINDING DOMAIN-CONTAINING PROTEIN 6"/>
    <property type="match status" value="1"/>
</dbReference>
<dbReference type="STRING" id="686832.A0A0C3CHT0"/>
<keyword evidence="3" id="KW-0446">Lipid-binding</keyword>
<feature type="compositionally biased region" description="Basic and acidic residues" evidence="5">
    <location>
        <begin position="94"/>
        <end position="105"/>
    </location>
</feature>
<evidence type="ECO:0000256" key="1">
    <source>
        <dbReference type="ARBA" id="ARBA00022737"/>
    </source>
</evidence>
<evidence type="ECO:0000256" key="5">
    <source>
        <dbReference type="SAM" id="MobiDB-lite"/>
    </source>
</evidence>
<proteinExistence type="predicted"/>
<feature type="region of interest" description="Disordered" evidence="5">
    <location>
        <begin position="94"/>
        <end position="135"/>
    </location>
</feature>
<reference evidence="7 8" key="1">
    <citation type="submission" date="2014-04" db="EMBL/GenBank/DDBJ databases">
        <authorList>
            <consortium name="DOE Joint Genome Institute"/>
            <person name="Kuo A."/>
            <person name="Gay G."/>
            <person name="Dore J."/>
            <person name="Kohler A."/>
            <person name="Nagy L.G."/>
            <person name="Floudas D."/>
            <person name="Copeland A."/>
            <person name="Barry K.W."/>
            <person name="Cichocki N."/>
            <person name="Veneault-Fourrey C."/>
            <person name="LaButti K."/>
            <person name="Lindquist E.A."/>
            <person name="Lipzen A."/>
            <person name="Lundell T."/>
            <person name="Morin E."/>
            <person name="Murat C."/>
            <person name="Sun H."/>
            <person name="Tunlid A."/>
            <person name="Henrissat B."/>
            <person name="Grigoriev I.V."/>
            <person name="Hibbett D.S."/>
            <person name="Martin F."/>
            <person name="Nordberg H.P."/>
            <person name="Cantor M.N."/>
            <person name="Hua S.X."/>
        </authorList>
    </citation>
    <scope>NUCLEOTIDE SEQUENCE [LARGE SCALE GENOMIC DNA]</scope>
    <source>
        <strain evidence="8">h7</strain>
    </source>
</reference>
<dbReference type="PANTHER" id="PTHR24119:SF0">
    <property type="entry name" value="ACYL-COA-BINDING DOMAIN-CONTAINING PROTEIN 6"/>
    <property type="match status" value="1"/>
</dbReference>
<dbReference type="SUPFAM" id="SSF48403">
    <property type="entry name" value="Ankyrin repeat"/>
    <property type="match status" value="1"/>
</dbReference>
<dbReference type="Gene3D" id="1.20.80.10">
    <property type="match status" value="1"/>
</dbReference>
<evidence type="ECO:0000313" key="7">
    <source>
        <dbReference type="EMBL" id="KIM48295.1"/>
    </source>
</evidence>
<dbReference type="InterPro" id="IPR035984">
    <property type="entry name" value="Acyl-CoA-binding_sf"/>
</dbReference>
<dbReference type="InterPro" id="IPR036770">
    <property type="entry name" value="Ankyrin_rpt-contain_sf"/>
</dbReference>
<evidence type="ECO:0000256" key="3">
    <source>
        <dbReference type="ARBA" id="ARBA00023121"/>
    </source>
</evidence>
<dbReference type="Gene3D" id="1.25.40.20">
    <property type="entry name" value="Ankyrin repeat-containing domain"/>
    <property type="match status" value="1"/>
</dbReference>
<evidence type="ECO:0000259" key="6">
    <source>
        <dbReference type="PROSITE" id="PS51228"/>
    </source>
</evidence>
<dbReference type="OrthoDB" id="341259at2759"/>
<dbReference type="PRINTS" id="PR00689">
    <property type="entry name" value="ACOABINDINGP"/>
</dbReference>
<dbReference type="PROSITE" id="PS50088">
    <property type="entry name" value="ANK_REPEAT"/>
    <property type="match status" value="1"/>
</dbReference>
<keyword evidence="8" id="KW-1185">Reference proteome</keyword>
<dbReference type="PROSITE" id="PS51228">
    <property type="entry name" value="ACB_2"/>
    <property type="match status" value="1"/>
</dbReference>
<evidence type="ECO:0000256" key="4">
    <source>
        <dbReference type="PROSITE-ProRule" id="PRU00023"/>
    </source>
</evidence>
<keyword evidence="1" id="KW-0677">Repeat</keyword>
<evidence type="ECO:0000313" key="8">
    <source>
        <dbReference type="Proteomes" id="UP000053424"/>
    </source>
</evidence>
<dbReference type="Proteomes" id="UP000053424">
    <property type="component" value="Unassembled WGS sequence"/>
</dbReference>
<dbReference type="InterPro" id="IPR000582">
    <property type="entry name" value="Acyl-CoA-binding_protein"/>
</dbReference>
<organism evidence="7 8">
    <name type="scientific">Hebeloma cylindrosporum</name>
    <dbReference type="NCBI Taxonomy" id="76867"/>
    <lineage>
        <taxon>Eukaryota</taxon>
        <taxon>Fungi</taxon>
        <taxon>Dikarya</taxon>
        <taxon>Basidiomycota</taxon>
        <taxon>Agaricomycotina</taxon>
        <taxon>Agaricomycetes</taxon>
        <taxon>Agaricomycetidae</taxon>
        <taxon>Agaricales</taxon>
        <taxon>Agaricineae</taxon>
        <taxon>Hymenogastraceae</taxon>
        <taxon>Hebeloma</taxon>
    </lineage>
</organism>
<dbReference type="Pfam" id="PF00887">
    <property type="entry name" value="ACBP"/>
    <property type="match status" value="1"/>
</dbReference>
<protein>
    <recommendedName>
        <fullName evidence="6">ACB domain-containing protein</fullName>
    </recommendedName>
</protein>
<evidence type="ECO:0000256" key="2">
    <source>
        <dbReference type="ARBA" id="ARBA00023043"/>
    </source>
</evidence>
<dbReference type="InterPro" id="IPR002110">
    <property type="entry name" value="Ankyrin_rpt"/>
</dbReference>
<dbReference type="SMART" id="SM00248">
    <property type="entry name" value="ANK"/>
    <property type="match status" value="2"/>
</dbReference>
<gene>
    <name evidence="7" type="ORF">M413DRAFT_227527</name>
</gene>
<dbReference type="SUPFAM" id="SSF47027">
    <property type="entry name" value="Acyl-CoA binding protein"/>
    <property type="match status" value="1"/>
</dbReference>
<dbReference type="PROSITE" id="PS50297">
    <property type="entry name" value="ANK_REP_REGION"/>
    <property type="match status" value="1"/>
</dbReference>
<dbReference type="Pfam" id="PF12796">
    <property type="entry name" value="Ank_2"/>
    <property type="match status" value="1"/>
</dbReference>
<keyword evidence="2 4" id="KW-0040">ANK repeat</keyword>